<dbReference type="Proteomes" id="UP000189681">
    <property type="component" value="Unassembled WGS sequence"/>
</dbReference>
<reference evidence="6 7" key="1">
    <citation type="journal article" date="2017" name="Water Res.">
        <title>Discovery and metagenomic analysis of an anammox bacterial enrichment related to Candidatus "Brocadia caroliniensis" in a full-scale glycerol-fed nitritation-denitritation separate centrate treatment process.</title>
        <authorList>
            <person name="Park H."/>
            <person name="Brotto A.C."/>
            <person name="van Loosdrecht M.C."/>
            <person name="Chandran K."/>
        </authorList>
    </citation>
    <scope>NUCLEOTIDE SEQUENCE [LARGE SCALE GENOMIC DNA]</scope>
    <source>
        <strain evidence="6">26THWARD</strain>
    </source>
</reference>
<organism evidence="6 7">
    <name type="scientific">Candidatus Brocadia carolinensis</name>
    <dbReference type="NCBI Taxonomy" id="1004156"/>
    <lineage>
        <taxon>Bacteria</taxon>
        <taxon>Pseudomonadati</taxon>
        <taxon>Planctomycetota</taxon>
        <taxon>Candidatus Brocadiia</taxon>
        <taxon>Candidatus Brocadiales</taxon>
        <taxon>Candidatus Brocadiaceae</taxon>
        <taxon>Candidatus Brocadia</taxon>
    </lineage>
</organism>
<proteinExistence type="predicted"/>
<evidence type="ECO:0000259" key="5">
    <source>
        <dbReference type="SMART" id="SM00704"/>
    </source>
</evidence>
<keyword evidence="2" id="KW-0479">Metal-binding</keyword>
<accession>A0A1V4ASC5</accession>
<dbReference type="Pfam" id="PF09360">
    <property type="entry name" value="zf-CDGSH"/>
    <property type="match status" value="2"/>
</dbReference>
<dbReference type="InterPro" id="IPR052950">
    <property type="entry name" value="CISD"/>
</dbReference>
<dbReference type="GO" id="GO:0051537">
    <property type="term" value="F:2 iron, 2 sulfur cluster binding"/>
    <property type="evidence" value="ECO:0007669"/>
    <property type="project" value="UniProtKB-KW"/>
</dbReference>
<evidence type="ECO:0000256" key="3">
    <source>
        <dbReference type="ARBA" id="ARBA00023004"/>
    </source>
</evidence>
<evidence type="ECO:0000256" key="1">
    <source>
        <dbReference type="ARBA" id="ARBA00022714"/>
    </source>
</evidence>
<dbReference type="EMBL" id="AYTS01000107">
    <property type="protein sequence ID" value="OOP55981.1"/>
    <property type="molecule type" value="Genomic_DNA"/>
</dbReference>
<dbReference type="Gene3D" id="3.40.5.90">
    <property type="entry name" value="CDGSH iron-sulfur domain, mitoNEET-type"/>
    <property type="match status" value="2"/>
</dbReference>
<dbReference type="PANTHER" id="PTHR46491:SF3">
    <property type="entry name" value="CDGSH IRON-SULFUR DOMAIN-CONTAINING PROTEIN 3, MITOCHONDRIAL"/>
    <property type="match status" value="1"/>
</dbReference>
<sequence>MSTEENDMKKKMPIVVTLEPGTYYWCTCGETNKQPFCDGSHQGTEFEPQVFKMVEKKQVAICNCQRTHNPPFCDGTHFNR</sequence>
<comment type="caution">
    <text evidence="6">The sequence shown here is derived from an EMBL/GenBank/DDBJ whole genome shotgun (WGS) entry which is preliminary data.</text>
</comment>
<keyword evidence="1" id="KW-0001">2Fe-2S</keyword>
<protein>
    <submittedName>
        <fullName evidence="6">Cytochrome C551</fullName>
    </submittedName>
</protein>
<feature type="domain" description="Iron-binding zinc finger CDGSH type" evidence="5">
    <location>
        <begin position="48"/>
        <end position="79"/>
    </location>
</feature>
<evidence type="ECO:0000313" key="6">
    <source>
        <dbReference type="EMBL" id="OOP55981.1"/>
    </source>
</evidence>
<evidence type="ECO:0000313" key="7">
    <source>
        <dbReference type="Proteomes" id="UP000189681"/>
    </source>
</evidence>
<dbReference type="AlphaFoldDB" id="A0A1V4ASC5"/>
<dbReference type="SMART" id="SM00704">
    <property type="entry name" value="ZnF_CDGSH"/>
    <property type="match status" value="2"/>
</dbReference>
<dbReference type="PANTHER" id="PTHR46491">
    <property type="entry name" value="CDGSH IRON SULFUR DOMAIN PROTEIN HOMOLOG"/>
    <property type="match status" value="1"/>
</dbReference>
<dbReference type="GO" id="GO:0005737">
    <property type="term" value="C:cytoplasm"/>
    <property type="evidence" value="ECO:0007669"/>
    <property type="project" value="UniProtKB-ARBA"/>
</dbReference>
<gene>
    <name evidence="6" type="ORF">AYP45_11980</name>
</gene>
<evidence type="ECO:0000256" key="2">
    <source>
        <dbReference type="ARBA" id="ARBA00022723"/>
    </source>
</evidence>
<feature type="domain" description="Iron-binding zinc finger CDGSH type" evidence="5">
    <location>
        <begin position="11"/>
        <end position="47"/>
    </location>
</feature>
<keyword evidence="4" id="KW-0411">Iron-sulfur</keyword>
<name>A0A1V4ASC5_9BACT</name>
<dbReference type="InterPro" id="IPR018967">
    <property type="entry name" value="FeS-contain_CDGSH-typ"/>
</dbReference>
<dbReference type="InterPro" id="IPR042216">
    <property type="entry name" value="MitoNEET_CISD"/>
</dbReference>
<evidence type="ECO:0000256" key="4">
    <source>
        <dbReference type="ARBA" id="ARBA00023014"/>
    </source>
</evidence>
<dbReference type="GO" id="GO:0046872">
    <property type="term" value="F:metal ion binding"/>
    <property type="evidence" value="ECO:0007669"/>
    <property type="project" value="UniProtKB-KW"/>
</dbReference>
<keyword evidence="3" id="KW-0408">Iron</keyword>